<evidence type="ECO:0000313" key="7">
    <source>
        <dbReference type="Proteomes" id="UP000050640"/>
    </source>
</evidence>
<dbReference type="InterPro" id="IPR008984">
    <property type="entry name" value="SMAD_FHA_dom_sf"/>
</dbReference>
<evidence type="ECO:0000256" key="2">
    <source>
        <dbReference type="ARBA" id="ARBA00022980"/>
    </source>
</evidence>
<protein>
    <submittedName>
        <fullName evidence="8">FHA domain-containing protein</fullName>
    </submittedName>
</protein>
<dbReference type="PROSITE" id="PS50006">
    <property type="entry name" value="FHA_DOMAIN"/>
    <property type="match status" value="1"/>
</dbReference>
<dbReference type="WBParaSite" id="EEL_0000455801-mRNA-1">
    <property type="protein sequence ID" value="EEL_0000455801-mRNA-1"/>
    <property type="gene ID" value="EEL_0000455801"/>
</dbReference>
<dbReference type="Pfam" id="PF00935">
    <property type="entry name" value="Ribosomal_L44"/>
    <property type="match status" value="1"/>
</dbReference>
<dbReference type="GO" id="GO:1990904">
    <property type="term" value="C:ribonucleoprotein complex"/>
    <property type="evidence" value="ECO:0007669"/>
    <property type="project" value="UniProtKB-KW"/>
</dbReference>
<feature type="region of interest" description="Disordered" evidence="5">
    <location>
        <begin position="28"/>
        <end position="49"/>
    </location>
</feature>
<evidence type="ECO:0000256" key="1">
    <source>
        <dbReference type="ARBA" id="ARBA00009364"/>
    </source>
</evidence>
<dbReference type="InterPro" id="IPR053708">
    <property type="entry name" value="Ribosomal_LSU_eL42"/>
</dbReference>
<dbReference type="GO" id="GO:0003735">
    <property type="term" value="F:structural constituent of ribosome"/>
    <property type="evidence" value="ECO:0007669"/>
    <property type="project" value="InterPro"/>
</dbReference>
<dbReference type="Proteomes" id="UP000050640">
    <property type="component" value="Unplaced"/>
</dbReference>
<keyword evidence="2 4" id="KW-0689">Ribosomal protein</keyword>
<dbReference type="InterPro" id="IPR000253">
    <property type="entry name" value="FHA_dom"/>
</dbReference>
<feature type="compositionally biased region" description="Basic and acidic residues" evidence="5">
    <location>
        <begin position="29"/>
        <end position="46"/>
    </location>
</feature>
<dbReference type="PROSITE" id="PS01172">
    <property type="entry name" value="RIBOSOMAL_L44E"/>
    <property type="match status" value="1"/>
</dbReference>
<dbReference type="Gene3D" id="2.60.200.20">
    <property type="match status" value="1"/>
</dbReference>
<feature type="compositionally biased region" description="Basic and acidic residues" evidence="5">
    <location>
        <begin position="582"/>
        <end position="595"/>
    </location>
</feature>
<evidence type="ECO:0000256" key="3">
    <source>
        <dbReference type="ARBA" id="ARBA00023274"/>
    </source>
</evidence>
<keyword evidence="7" id="KW-1185">Reference proteome</keyword>
<evidence type="ECO:0000256" key="4">
    <source>
        <dbReference type="RuleBase" id="RU000666"/>
    </source>
</evidence>
<dbReference type="InterPro" id="IPR011332">
    <property type="entry name" value="Ribosomal_zn-bd"/>
</dbReference>
<evidence type="ECO:0000256" key="5">
    <source>
        <dbReference type="SAM" id="MobiDB-lite"/>
    </source>
</evidence>
<feature type="region of interest" description="Disordered" evidence="5">
    <location>
        <begin position="573"/>
        <end position="595"/>
    </location>
</feature>
<feature type="region of interest" description="Disordered" evidence="5">
    <location>
        <begin position="689"/>
        <end position="718"/>
    </location>
</feature>
<dbReference type="GO" id="GO:0006412">
    <property type="term" value="P:translation"/>
    <property type="evidence" value="ECO:0007669"/>
    <property type="project" value="InterPro"/>
</dbReference>
<dbReference type="STRING" id="1147741.A0A0R3RS04"/>
<dbReference type="GO" id="GO:0005840">
    <property type="term" value="C:ribosome"/>
    <property type="evidence" value="ECO:0007669"/>
    <property type="project" value="UniProtKB-KW"/>
</dbReference>
<keyword evidence="3 4" id="KW-0687">Ribonucleoprotein</keyword>
<evidence type="ECO:0000259" key="6">
    <source>
        <dbReference type="PROSITE" id="PS50006"/>
    </source>
</evidence>
<evidence type="ECO:0000313" key="8">
    <source>
        <dbReference type="WBParaSite" id="EEL_0000455801-mRNA-1"/>
    </source>
</evidence>
<dbReference type="InterPro" id="IPR000552">
    <property type="entry name" value="Ribosomal_eL44"/>
</dbReference>
<dbReference type="CDD" id="cd00060">
    <property type="entry name" value="FHA"/>
    <property type="match status" value="1"/>
</dbReference>
<accession>A0A0R3RS04</accession>
<dbReference type="Gene3D" id="3.10.450.80">
    <property type="match status" value="1"/>
</dbReference>
<organism evidence="7 8">
    <name type="scientific">Elaeophora elaphi</name>
    <dbReference type="NCBI Taxonomy" id="1147741"/>
    <lineage>
        <taxon>Eukaryota</taxon>
        <taxon>Metazoa</taxon>
        <taxon>Ecdysozoa</taxon>
        <taxon>Nematoda</taxon>
        <taxon>Chromadorea</taxon>
        <taxon>Rhabditida</taxon>
        <taxon>Spirurina</taxon>
        <taxon>Spiruromorpha</taxon>
        <taxon>Filarioidea</taxon>
        <taxon>Onchocercidae</taxon>
        <taxon>Elaeophora</taxon>
    </lineage>
</organism>
<dbReference type="SUPFAM" id="SSF49879">
    <property type="entry name" value="SMAD/FHA domain"/>
    <property type="match status" value="1"/>
</dbReference>
<dbReference type="AlphaFoldDB" id="A0A0R3RS04"/>
<feature type="domain" description="FHA" evidence="6">
    <location>
        <begin position="165"/>
        <end position="217"/>
    </location>
</feature>
<dbReference type="SUPFAM" id="SSF57829">
    <property type="entry name" value="Zn-binding ribosomal proteins"/>
    <property type="match status" value="1"/>
</dbReference>
<dbReference type="FunFam" id="3.10.450.80:FF:000001">
    <property type="entry name" value="60S ribosomal protein L44"/>
    <property type="match status" value="1"/>
</dbReference>
<dbReference type="PANTHER" id="PTHR10369">
    <property type="entry name" value="60S RIBOSOMAL PROTEIN L36A/L44"/>
    <property type="match status" value="1"/>
</dbReference>
<reference evidence="8" key="1">
    <citation type="submission" date="2017-02" db="UniProtKB">
        <authorList>
            <consortium name="WormBaseParasite"/>
        </authorList>
    </citation>
    <scope>IDENTIFICATION</scope>
</reference>
<name>A0A0R3RS04_9BILA</name>
<comment type="similarity">
    <text evidence="1 4">Belongs to the eukaryotic ribosomal protein eL42 family.</text>
</comment>
<proteinExistence type="inferred from homology"/>
<sequence>MVNVPKTRRTFCDGKCRRHTMHKVTQYKKGKESRLAQGRRRYDSKQKGFGGQTKPIFRKKAKTTKKIVLRMECTECKHRKQLPIKRCKHFELGGQKKTRGQVIMMSHSSFVFLNHNKGRSFVLFCKSSMIKRLFNSKEVYISDLLVRAVIADEILYSFSKVGDTVCIGRDKRQCKIALGVNAEGVSRVHLKLELLSNGCLLARDTSTYGTGYDGGPFVVEKEKELKPSAILQIGSFCFVIKENVEQKCIEEVIANPFARIAKLYDLRKDGFLQIFMHINSRKRLASNKAAVVVEEECISQKRRMMSSMLEKLGPEINDSEVVMNKEGGLGAHTGSNLNTDEAWIQEQDKKLVEKLGREEKEKIDSAKLAYCRKIADFLPSDDEDDQYITSCKLMLKGHSLPNFEIRFSILKESRQSKSKVSMSTMADSSRNMDSIITASLQYDSSKAEFKITPDVCCGPNFCALTTIHVILGNNSICDVVQDTYLSVADISVFSKKTQHSNTSEKADGLFKKFTSMKIMPESGTNDSILAEAKENGVVDDISSEKFFKPLFSRTKCFSQFLINLSSEKSSFDIHSSTQLPSSREKLEKSGNESSTIKKNDTLISHSGRFNFLESQNVSKRFCDVPFKTVPKEKYPIRSKVINRKKTIATGLTSWLGLNTAKKQNNQCGNQSDTDEVVITSKRIKIEVVEDENKEQESEKNESSIGNKSDCEANNDENDGTLGMDIEVLRMKLRKAVQYENLERPILVKNRSQSDLTGRWKEFNCKRFKKAAQGSYSGYGLLHSAMTRIVGVADLIDFKEIV</sequence>
<dbReference type="Pfam" id="PF00498">
    <property type="entry name" value="FHA"/>
    <property type="match status" value="1"/>
</dbReference>